<dbReference type="InterPro" id="IPR056301">
    <property type="entry name" value="GWD-like_N_Ig"/>
</dbReference>
<keyword evidence="5" id="KW-0479">Metal-binding</keyword>
<evidence type="ECO:0000259" key="12">
    <source>
        <dbReference type="SMART" id="SM00642"/>
    </source>
</evidence>
<dbReference type="SMART" id="SM00642">
    <property type="entry name" value="Aamy"/>
    <property type="match status" value="1"/>
</dbReference>
<feature type="compositionally biased region" description="Basic and acidic residues" evidence="11">
    <location>
        <begin position="487"/>
        <end position="500"/>
    </location>
</feature>
<dbReference type="Gene3D" id="3.20.20.80">
    <property type="entry name" value="Glycosidases"/>
    <property type="match status" value="1"/>
</dbReference>
<feature type="region of interest" description="Disordered" evidence="11">
    <location>
        <begin position="462"/>
        <end position="500"/>
    </location>
</feature>
<keyword evidence="8" id="KW-0326">Glycosidase</keyword>
<feature type="compositionally biased region" description="Low complexity" evidence="11">
    <location>
        <begin position="465"/>
        <end position="478"/>
    </location>
</feature>
<dbReference type="EC" id="3.2.1.1" evidence="4"/>
<dbReference type="InterPro" id="IPR012850">
    <property type="entry name" value="A-amylase_bs_C"/>
</dbReference>
<dbReference type="SUPFAM" id="SSF51011">
    <property type="entry name" value="Glycosyl hydrolase domain"/>
    <property type="match status" value="1"/>
</dbReference>
<dbReference type="SMART" id="SM00810">
    <property type="entry name" value="Alpha-amyl_C2"/>
    <property type="match status" value="1"/>
</dbReference>
<dbReference type="PANTHER" id="PTHR43447">
    <property type="entry name" value="ALPHA-AMYLASE"/>
    <property type="match status" value="1"/>
</dbReference>
<evidence type="ECO:0000256" key="4">
    <source>
        <dbReference type="ARBA" id="ARBA00012595"/>
    </source>
</evidence>
<evidence type="ECO:0000256" key="10">
    <source>
        <dbReference type="RuleBase" id="RU003615"/>
    </source>
</evidence>
<dbReference type="InterPro" id="IPR006046">
    <property type="entry name" value="Alpha_amylase"/>
</dbReference>
<dbReference type="Pfam" id="PF00128">
    <property type="entry name" value="Alpha-amylase"/>
    <property type="match status" value="1"/>
</dbReference>
<evidence type="ECO:0000256" key="1">
    <source>
        <dbReference type="ARBA" id="ARBA00000548"/>
    </source>
</evidence>
<evidence type="ECO:0000313" key="14">
    <source>
        <dbReference type="EMBL" id="JAG88555.1"/>
    </source>
</evidence>
<name>A0A0C9QV81_9CONI</name>
<dbReference type="InterPro" id="IPR013780">
    <property type="entry name" value="Glyco_hydro_b"/>
</dbReference>
<dbReference type="EMBL" id="GCHU01007221">
    <property type="protein sequence ID" value="JAG88555.1"/>
    <property type="molecule type" value="Transcribed_RNA"/>
</dbReference>
<evidence type="ECO:0000256" key="11">
    <source>
        <dbReference type="SAM" id="MobiDB-lite"/>
    </source>
</evidence>
<comment type="similarity">
    <text evidence="3 10">Belongs to the glycosyl hydrolase 13 family.</text>
</comment>
<evidence type="ECO:0000256" key="7">
    <source>
        <dbReference type="ARBA" id="ARBA00023277"/>
    </source>
</evidence>
<proteinExistence type="inferred from homology"/>
<dbReference type="AlphaFoldDB" id="A0A0C9QV81"/>
<sequence length="1022" mass="115118">MAVLNNYVRVPAPIECLAPSGRKAPVNLGKLTPTNLGNLIKASKSCTIIPGSEFRENFGRALDRKLSAKHSGRRHGIIVAAVTEQFTPDKSSDSSATSFTATFPLKRTVKVEGKITAKVDSFQEDGKSRLTLECDIPGRWVLHWGVTYSDEPDSEWDQPPAQMLPSGSVSIKGYATQTPFTQKTLPEGQRLSYVDFDINRSSSIATIQFVLKDEDTGTWYKDNEKNFRVILEQAMQNDFCKQNNHVGSNIWPGLLDQLSGLFLKSKVSSPQALGNESDIDDSNHSSEGSNGVCKEYKLLKETVVENFLKVSVRKNKEEKKKLVCIETDLPGDVVLHWGVCKDSAKRWEIPIQGEYPSNTNVFKRRALQTTLQRKDDGTGNWAALCLDENYKGLLFVLKLKGNNTWLKNKGDDYYIPLTMESSWFVQSSTGYAFPRADSAVLDWTLKEQLELEMKKDNFDKRRLLSSSDSESSKDTMSSAEGQTSLLEAKEKMDEKQVGADDGKMEKITDENQQLQGVKYEQQSIDVDSNPSEIENNKFPEKEIASSGYKDAASILLNKEIKILVERLSAESSGSVESTTRENLLQEIERLAAIAYSSFIDSPVLTEEPEPAVKVWKPEGKPCSGTGSGKEVLLQGFNWESHHSGRWYHELAEKVDKIASWGFTVVWLPPPTDSVSPEGYMPRDLYNLNSRYGNMFDLKNVVKCFHDAGVKVLGDVVLNHRCAQYQNHNGIWNIFGGRLNWDDRAVVCDDPHFQGRGNRSSGDFFHAAPNIDHSQEFVRRDINDWLRWLSREEIGYDGWRLDFVRGFWGGYVKDYLQGSEPYFAVGEYWDSLSYTYGQMDYNQDGHRQRIIDWINATGGNAGAFDVTTKGILHTALEKCEYWRLSDKKGAPPGVVGWWPSRAVTFIENHDTGSTQGHWRFPAGKEIQGYAYILTHPGTPSVFYDHLFSHNCDGIAALVALRKRARIHCRSVVHVEKADRDVYAAKIDDRVLMKIGPGHYQPPSGSKKWILATEGQNYKVWEAL</sequence>
<comment type="catalytic activity">
    <reaction evidence="1">
        <text>Endohydrolysis of (1-&gt;4)-alpha-D-glucosidic linkages in polysaccharides containing three or more (1-&gt;4)-alpha-linked D-glucose units.</text>
        <dbReference type="EC" id="3.2.1.1"/>
    </reaction>
</comment>
<dbReference type="GO" id="GO:0005509">
    <property type="term" value="F:calcium ion binding"/>
    <property type="evidence" value="ECO:0007669"/>
    <property type="project" value="InterPro"/>
</dbReference>
<evidence type="ECO:0000256" key="2">
    <source>
        <dbReference type="ARBA" id="ARBA00001913"/>
    </source>
</evidence>
<organism evidence="14">
    <name type="scientific">Wollemia nobilis</name>
    <dbReference type="NCBI Taxonomy" id="56998"/>
    <lineage>
        <taxon>Eukaryota</taxon>
        <taxon>Viridiplantae</taxon>
        <taxon>Streptophyta</taxon>
        <taxon>Embryophyta</taxon>
        <taxon>Tracheophyta</taxon>
        <taxon>Spermatophyta</taxon>
        <taxon>Pinopsida</taxon>
        <taxon>Pinidae</taxon>
        <taxon>Conifers II</taxon>
        <taxon>Araucariales</taxon>
        <taxon>Araucariaceae</taxon>
        <taxon>Wollemia</taxon>
    </lineage>
</organism>
<feature type="domain" description="Glycosyl hydrolase family 13 catalytic" evidence="12">
    <location>
        <begin position="630"/>
        <end position="968"/>
    </location>
</feature>
<evidence type="ECO:0000259" key="13">
    <source>
        <dbReference type="SMART" id="SM00810"/>
    </source>
</evidence>
<dbReference type="Gene3D" id="2.60.40.1180">
    <property type="entry name" value="Golgi alpha-mannosidase II"/>
    <property type="match status" value="1"/>
</dbReference>
<evidence type="ECO:0000256" key="5">
    <source>
        <dbReference type="ARBA" id="ARBA00022723"/>
    </source>
</evidence>
<protein>
    <recommendedName>
        <fullName evidence="4">alpha-amylase</fullName>
        <ecNumber evidence="4">3.2.1.1</ecNumber>
    </recommendedName>
    <alternativeName>
        <fullName evidence="9">1,4-alpha-D-glucan glucanohydrolase</fullName>
    </alternativeName>
</protein>
<dbReference type="InterPro" id="IPR006047">
    <property type="entry name" value="GH13_cat_dom"/>
</dbReference>
<comment type="cofactor">
    <cofactor evidence="2">
        <name>Ca(2+)</name>
        <dbReference type="ChEBI" id="CHEBI:29108"/>
    </cofactor>
</comment>
<dbReference type="PRINTS" id="PR00110">
    <property type="entry name" value="ALPHAAMYLASE"/>
</dbReference>
<dbReference type="GO" id="GO:0004556">
    <property type="term" value="F:alpha-amylase activity"/>
    <property type="evidence" value="ECO:0007669"/>
    <property type="project" value="UniProtKB-EC"/>
</dbReference>
<evidence type="ECO:0000256" key="8">
    <source>
        <dbReference type="ARBA" id="ARBA00023295"/>
    </source>
</evidence>
<dbReference type="SUPFAM" id="SSF51445">
    <property type="entry name" value="(Trans)glycosidases"/>
    <property type="match status" value="1"/>
</dbReference>
<keyword evidence="7" id="KW-0119">Carbohydrate metabolism</keyword>
<dbReference type="Pfam" id="PF07821">
    <property type="entry name" value="Alpha-amyl_C2"/>
    <property type="match status" value="1"/>
</dbReference>
<dbReference type="Pfam" id="PF23166">
    <property type="entry name" value="Ig_N_CWD1"/>
    <property type="match status" value="2"/>
</dbReference>
<keyword evidence="6" id="KW-0378">Hydrolase</keyword>
<evidence type="ECO:0000256" key="3">
    <source>
        <dbReference type="ARBA" id="ARBA00008061"/>
    </source>
</evidence>
<evidence type="ECO:0000256" key="9">
    <source>
        <dbReference type="ARBA" id="ARBA00030238"/>
    </source>
</evidence>
<feature type="domain" description="Alpha-amylase C-terminal beta-sheet" evidence="13">
    <location>
        <begin position="961"/>
        <end position="1021"/>
    </location>
</feature>
<dbReference type="GO" id="GO:0005975">
    <property type="term" value="P:carbohydrate metabolic process"/>
    <property type="evidence" value="ECO:0007669"/>
    <property type="project" value="InterPro"/>
</dbReference>
<dbReference type="CDD" id="cd11314">
    <property type="entry name" value="AmyAc_arch_bac_plant_AmyA"/>
    <property type="match status" value="1"/>
</dbReference>
<accession>A0A0C9QV81</accession>
<reference evidence="14" key="1">
    <citation type="submission" date="2015-02" db="EMBL/GenBank/DDBJ databases">
        <title>A transcriptome of Wollemia nobilis - a relic of Gondwana.</title>
        <authorList>
            <person name="Chia J.Y."/>
            <person name="Leong Y.S."/>
            <person name="Abdul Karim S."/>
            <person name="Wan Azmi N."/>
            <person name="Hercus R."/>
            <person name="Croft L."/>
        </authorList>
    </citation>
    <scope>NUCLEOTIDE SEQUENCE</scope>
    <source>
        <strain evidence="14">MaeBrown</strain>
        <tissue evidence="14">Leaf</tissue>
    </source>
</reference>
<dbReference type="InterPro" id="IPR017853">
    <property type="entry name" value="GH"/>
</dbReference>
<evidence type="ECO:0000256" key="6">
    <source>
        <dbReference type="ARBA" id="ARBA00022801"/>
    </source>
</evidence>